<reference evidence="2 3" key="1">
    <citation type="submission" date="2012-02" db="EMBL/GenBank/DDBJ databases">
        <title>Improved High-Quality Draft sequence of Microvirga sp. WSM3557.</title>
        <authorList>
            <consortium name="US DOE Joint Genome Institute"/>
            <person name="Lucas S."/>
            <person name="Han J."/>
            <person name="Lapidus A."/>
            <person name="Cheng J.-F."/>
            <person name="Goodwin L."/>
            <person name="Pitluck S."/>
            <person name="Peters L."/>
            <person name="Zhang X."/>
            <person name="Detter J.C."/>
            <person name="Han C."/>
            <person name="Tapia R."/>
            <person name="Land M."/>
            <person name="Hauser L."/>
            <person name="Kyrpides N."/>
            <person name="Ivanova N."/>
            <person name="Pagani I."/>
            <person name="Brau L."/>
            <person name="Yates R."/>
            <person name="O'Hara G."/>
            <person name="Rui T."/>
            <person name="Howieson J."/>
            <person name="Reeve W."/>
            <person name="Woyke T."/>
        </authorList>
    </citation>
    <scope>NUCLEOTIDE SEQUENCE [LARGE SCALE GENOMIC DNA]</scope>
    <source>
        <strain evidence="2 3">WSM3557</strain>
    </source>
</reference>
<gene>
    <name evidence="2" type="ORF">MicloDRAFT_00041270</name>
</gene>
<accession>I4YUB7</accession>
<evidence type="ECO:0000313" key="2">
    <source>
        <dbReference type="EMBL" id="EIM27559.1"/>
    </source>
</evidence>
<dbReference type="InterPro" id="IPR009506">
    <property type="entry name" value="YjiS-like"/>
</dbReference>
<protein>
    <recommendedName>
        <fullName evidence="1">YjiS-like domain-containing protein</fullName>
    </recommendedName>
</protein>
<dbReference type="HOGENOM" id="CLU_2771271_0_0_5"/>
<organism evidence="2 3">
    <name type="scientific">Microvirga lotononidis</name>
    <dbReference type="NCBI Taxonomy" id="864069"/>
    <lineage>
        <taxon>Bacteria</taxon>
        <taxon>Pseudomonadati</taxon>
        <taxon>Pseudomonadota</taxon>
        <taxon>Alphaproteobacteria</taxon>
        <taxon>Hyphomicrobiales</taxon>
        <taxon>Methylobacteriaceae</taxon>
        <taxon>Microvirga</taxon>
    </lineage>
</organism>
<dbReference type="PATRIC" id="fig|864069.3.peg.4472"/>
<dbReference type="RefSeq" id="WP_009763609.1">
    <property type="nucleotide sequence ID" value="NZ_CP141048.1"/>
</dbReference>
<dbReference type="AlphaFoldDB" id="I4YUB7"/>
<name>I4YUB7_9HYPH</name>
<sequence length="69" mass="7691">MTVHAPSYDWTAEQPASKPSRIKGLFAALMHEIEIRRALRHVNSLDDAMLHDIGLTPGSIEDAVRCGRH</sequence>
<keyword evidence="3" id="KW-1185">Reference proteome</keyword>
<evidence type="ECO:0000313" key="3">
    <source>
        <dbReference type="Proteomes" id="UP000003947"/>
    </source>
</evidence>
<proteinExistence type="predicted"/>
<feature type="domain" description="YjiS-like" evidence="1">
    <location>
        <begin position="26"/>
        <end position="58"/>
    </location>
</feature>
<dbReference type="Proteomes" id="UP000003947">
    <property type="component" value="Unassembled WGS sequence"/>
</dbReference>
<dbReference type="Pfam" id="PF06568">
    <property type="entry name" value="YjiS-like"/>
    <property type="match status" value="1"/>
</dbReference>
<dbReference type="EMBL" id="JH660645">
    <property type="protein sequence ID" value="EIM27559.1"/>
    <property type="molecule type" value="Genomic_DNA"/>
</dbReference>
<evidence type="ECO:0000259" key="1">
    <source>
        <dbReference type="Pfam" id="PF06568"/>
    </source>
</evidence>